<proteinExistence type="predicted"/>
<dbReference type="AlphaFoldDB" id="A0AAE3XST0"/>
<keyword evidence="2" id="KW-1185">Reference proteome</keyword>
<dbReference type="EMBL" id="JAVDQD010000014">
    <property type="protein sequence ID" value="MDR6241927.1"/>
    <property type="molecule type" value="Genomic_DNA"/>
</dbReference>
<evidence type="ECO:0000313" key="1">
    <source>
        <dbReference type="EMBL" id="MDR6241927.1"/>
    </source>
</evidence>
<organism evidence="1 2">
    <name type="scientific">Aureibacter tunicatorum</name>
    <dbReference type="NCBI Taxonomy" id="866807"/>
    <lineage>
        <taxon>Bacteria</taxon>
        <taxon>Pseudomonadati</taxon>
        <taxon>Bacteroidota</taxon>
        <taxon>Cytophagia</taxon>
        <taxon>Cytophagales</taxon>
        <taxon>Persicobacteraceae</taxon>
        <taxon>Aureibacter</taxon>
    </lineage>
</organism>
<evidence type="ECO:0000313" key="2">
    <source>
        <dbReference type="Proteomes" id="UP001185092"/>
    </source>
</evidence>
<gene>
    <name evidence="1" type="ORF">HNQ88_005014</name>
</gene>
<protein>
    <submittedName>
        <fullName evidence="1">Uncharacterized protein</fullName>
    </submittedName>
</protein>
<comment type="caution">
    <text evidence="1">The sequence shown here is derived from an EMBL/GenBank/DDBJ whole genome shotgun (WGS) entry which is preliminary data.</text>
</comment>
<sequence length="70" mass="8300">MAKLKKHPVTFGIDQPKWETAPKPTLDFYSDETWLEKYFVDNGVKGRTRIPYNRFIFGLQEMSTKNVLEF</sequence>
<accession>A0AAE3XST0</accession>
<name>A0AAE3XST0_9BACT</name>
<reference evidence="1" key="1">
    <citation type="submission" date="2023-07" db="EMBL/GenBank/DDBJ databases">
        <title>Genomic Encyclopedia of Type Strains, Phase IV (KMG-IV): sequencing the most valuable type-strain genomes for metagenomic binning, comparative biology and taxonomic classification.</title>
        <authorList>
            <person name="Goeker M."/>
        </authorList>
    </citation>
    <scope>NUCLEOTIDE SEQUENCE</scope>
    <source>
        <strain evidence="1">DSM 26174</strain>
    </source>
</reference>
<dbReference type="Proteomes" id="UP001185092">
    <property type="component" value="Unassembled WGS sequence"/>
</dbReference>